<keyword evidence="2 10" id="KW-0436">Ligase</keyword>
<dbReference type="PRINTS" id="PR01040">
    <property type="entry name" value="TRNASYNTHTYR"/>
</dbReference>
<evidence type="ECO:0000256" key="4">
    <source>
        <dbReference type="ARBA" id="ARBA00022840"/>
    </source>
</evidence>
<comment type="similarity">
    <text evidence="10">Belongs to the class-I aminoacyl-tRNA synthetase family.</text>
</comment>
<dbReference type="EMBL" id="CACTJB010000002">
    <property type="protein sequence ID" value="CAA3708819.1"/>
    <property type="molecule type" value="Genomic_DNA"/>
</dbReference>
<dbReference type="Pfam" id="PF00579">
    <property type="entry name" value="tRNA-synt_1b"/>
    <property type="match status" value="1"/>
</dbReference>
<dbReference type="InterPro" id="IPR002307">
    <property type="entry name" value="Tyr-tRNA-ligase"/>
</dbReference>
<dbReference type="RefSeq" id="WP_183043011.1">
    <property type="nucleotide sequence ID" value="NZ_CACTJB010000002.1"/>
</dbReference>
<dbReference type="PANTHER" id="PTHR11766">
    <property type="entry name" value="TYROSYL-TRNA SYNTHETASE"/>
    <property type="match status" value="1"/>
</dbReference>
<protein>
    <recommendedName>
        <fullName evidence="1 8">Tyrosine--tRNA ligase</fullName>
        <ecNumber evidence="1 8">6.1.1.1</ecNumber>
    </recommendedName>
</protein>
<dbReference type="GO" id="GO:0003723">
    <property type="term" value="F:RNA binding"/>
    <property type="evidence" value="ECO:0007669"/>
    <property type="project" value="UniProtKB-KW"/>
</dbReference>
<dbReference type="AlphaFoldDB" id="A0A6S6S4Y2"/>
<dbReference type="InterPro" id="IPR014729">
    <property type="entry name" value="Rossmann-like_a/b/a_fold"/>
</dbReference>
<evidence type="ECO:0000256" key="9">
    <source>
        <dbReference type="PROSITE-ProRule" id="PRU00182"/>
    </source>
</evidence>
<reference evidence="11 12" key="1">
    <citation type="submission" date="2019-12" db="EMBL/GenBank/DDBJ databases">
        <authorList>
            <person name="Santos-Garcia D."/>
            <person name="Santos-Garcia D."/>
            <person name="Santos-Garcia D."/>
        </authorList>
    </citation>
    <scope>NUCLEOTIDE SEQUENCE [LARGE SCALE GENOMIC DNA]</scope>
    <source>
        <strain evidence="11">SiSi</strain>
    </source>
</reference>
<keyword evidence="3 10" id="KW-0547">Nucleotide-binding</keyword>
<evidence type="ECO:0000256" key="1">
    <source>
        <dbReference type="ARBA" id="ARBA00013160"/>
    </source>
</evidence>
<evidence type="ECO:0000313" key="11">
    <source>
        <dbReference type="EMBL" id="CAA3708819.1"/>
    </source>
</evidence>
<keyword evidence="9" id="KW-0694">RNA-binding</keyword>
<dbReference type="Gene3D" id="3.40.50.620">
    <property type="entry name" value="HUPs"/>
    <property type="match status" value="1"/>
</dbReference>
<comment type="catalytic activity">
    <reaction evidence="7">
        <text>tRNA(Tyr) + L-tyrosine + ATP = L-tyrosyl-tRNA(Tyr) + AMP + diphosphate + H(+)</text>
        <dbReference type="Rhea" id="RHEA:10220"/>
        <dbReference type="Rhea" id="RHEA-COMP:9706"/>
        <dbReference type="Rhea" id="RHEA-COMP:9707"/>
        <dbReference type="ChEBI" id="CHEBI:15378"/>
        <dbReference type="ChEBI" id="CHEBI:30616"/>
        <dbReference type="ChEBI" id="CHEBI:33019"/>
        <dbReference type="ChEBI" id="CHEBI:58315"/>
        <dbReference type="ChEBI" id="CHEBI:78442"/>
        <dbReference type="ChEBI" id="CHEBI:78536"/>
        <dbReference type="ChEBI" id="CHEBI:456215"/>
        <dbReference type="EC" id="6.1.1.1"/>
    </reaction>
</comment>
<gene>
    <name evidence="11" type="primary">tyrS</name>
    <name evidence="11" type="ORF">SISI_0241</name>
</gene>
<dbReference type="PANTHER" id="PTHR11766:SF1">
    <property type="entry name" value="TYROSINE--TRNA LIGASE"/>
    <property type="match status" value="1"/>
</dbReference>
<proteinExistence type="inferred from homology"/>
<evidence type="ECO:0000256" key="3">
    <source>
        <dbReference type="ARBA" id="ARBA00022741"/>
    </source>
</evidence>
<dbReference type="Gene3D" id="3.10.290.10">
    <property type="entry name" value="RNA-binding S4 domain"/>
    <property type="match status" value="1"/>
</dbReference>
<dbReference type="GO" id="GO:0006437">
    <property type="term" value="P:tyrosyl-tRNA aminoacylation"/>
    <property type="evidence" value="ECO:0007669"/>
    <property type="project" value="UniProtKB-UniRule"/>
</dbReference>
<dbReference type="NCBIfam" id="TIGR00234">
    <property type="entry name" value="tyrS"/>
    <property type="match status" value="1"/>
</dbReference>
<organism evidence="11 12">
    <name type="scientific">Candidatus Portiera aleyrodidarum</name>
    <name type="common">primary endosymbiont of Bemisia tabaci</name>
    <dbReference type="NCBI Taxonomy" id="91844"/>
    <lineage>
        <taxon>Bacteria</taxon>
        <taxon>Pseudomonadati</taxon>
        <taxon>Pseudomonadota</taxon>
        <taxon>Gammaproteobacteria</taxon>
        <taxon>Candidatus Johnevansiales</taxon>
        <taxon>Candidatus Johnevansiaceae</taxon>
        <taxon>Candidatus Portiera</taxon>
    </lineage>
</organism>
<comment type="caution">
    <text evidence="11">The sequence shown here is derived from an EMBL/GenBank/DDBJ whole genome shotgun (WGS) entry which is preliminary data.</text>
</comment>
<evidence type="ECO:0000313" key="12">
    <source>
        <dbReference type="Proteomes" id="UP000560980"/>
    </source>
</evidence>
<keyword evidence="6 10" id="KW-0030">Aminoacyl-tRNA synthetase</keyword>
<keyword evidence="4 10" id="KW-0067">ATP-binding</keyword>
<dbReference type="Gene3D" id="1.10.240.10">
    <property type="entry name" value="Tyrosyl-Transfer RNA Synthetase"/>
    <property type="match status" value="1"/>
</dbReference>
<dbReference type="EC" id="6.1.1.1" evidence="1 8"/>
<dbReference type="SUPFAM" id="SSF52374">
    <property type="entry name" value="Nucleotidylyl transferase"/>
    <property type="match status" value="1"/>
</dbReference>
<sequence>MNNIKNILKQIKLNTKKFLNEKQFKKIIKSKKILNIKIGLDPTTSNLHLGHFVLFKKLKHLQELGHNIIFILGDFTGIIGDPTGKNITRKILTKKQIKINAIKCHKQIIQLLSPNKLKILFNSEWVKKISLFRLIKIFSKFTIYKILERKDFKKRYKHGFSISMHEFIYPLIQAYDSVVLKADIELGGNDQLFNLLIGRELQKIFKQEPQNIITMPLLEGTDGKKKMSKSLNNFINLKDKPGDMHRKLISIHDNLIDKYFNLLSSKRKHKHKTIEIIKQKQTQTIKTNQLKLNLAFELITYFYNQNIAKKASILIGNKVNNNFFPNNIPKIQFIIKKYINVPIIYILNKSGLVKNNSQAKDLLKNKKLKINNRIIHLNYSLIINKNYFLQLGNKTFAIIHLKGP</sequence>
<dbReference type="GO" id="GO:0005524">
    <property type="term" value="F:ATP binding"/>
    <property type="evidence" value="ECO:0007669"/>
    <property type="project" value="UniProtKB-KW"/>
</dbReference>
<evidence type="ECO:0000256" key="5">
    <source>
        <dbReference type="ARBA" id="ARBA00022917"/>
    </source>
</evidence>
<dbReference type="InterPro" id="IPR024088">
    <property type="entry name" value="Tyr-tRNA-ligase_bac-type"/>
</dbReference>
<accession>A0A6S6S4Y2</accession>
<name>A0A6S6S4Y2_9GAMM</name>
<dbReference type="SUPFAM" id="SSF55174">
    <property type="entry name" value="Alpha-L RNA-binding motif"/>
    <property type="match status" value="1"/>
</dbReference>
<keyword evidence="5 10" id="KW-0648">Protein biosynthesis</keyword>
<dbReference type="InterPro" id="IPR002305">
    <property type="entry name" value="aa-tRNA-synth_Ic"/>
</dbReference>
<evidence type="ECO:0000256" key="10">
    <source>
        <dbReference type="RuleBase" id="RU363036"/>
    </source>
</evidence>
<evidence type="ECO:0000256" key="7">
    <source>
        <dbReference type="ARBA" id="ARBA00048248"/>
    </source>
</evidence>
<evidence type="ECO:0000256" key="6">
    <source>
        <dbReference type="ARBA" id="ARBA00023146"/>
    </source>
</evidence>
<dbReference type="GO" id="GO:0005829">
    <property type="term" value="C:cytosol"/>
    <property type="evidence" value="ECO:0007669"/>
    <property type="project" value="TreeGrafter"/>
</dbReference>
<dbReference type="GO" id="GO:0004831">
    <property type="term" value="F:tyrosine-tRNA ligase activity"/>
    <property type="evidence" value="ECO:0007669"/>
    <property type="project" value="UniProtKB-UniRule"/>
</dbReference>
<evidence type="ECO:0000256" key="2">
    <source>
        <dbReference type="ARBA" id="ARBA00022598"/>
    </source>
</evidence>
<dbReference type="PROSITE" id="PS50889">
    <property type="entry name" value="S4"/>
    <property type="match status" value="1"/>
</dbReference>
<evidence type="ECO:0000256" key="8">
    <source>
        <dbReference type="NCBIfam" id="TIGR00234"/>
    </source>
</evidence>
<dbReference type="InterPro" id="IPR036986">
    <property type="entry name" value="S4_RNA-bd_sf"/>
</dbReference>
<dbReference type="Proteomes" id="UP000560980">
    <property type="component" value="Unassembled WGS sequence"/>
</dbReference>